<comment type="caution">
    <text evidence="4">The sequence shown here is derived from an EMBL/GenBank/DDBJ whole genome shotgun (WGS) entry which is preliminary data.</text>
</comment>
<dbReference type="PANTHER" id="PTHR43877">
    <property type="entry name" value="AMINOALKYLPHOSPHONATE N-ACETYLTRANSFERASE-RELATED-RELATED"/>
    <property type="match status" value="1"/>
</dbReference>
<dbReference type="EMBL" id="WNXQ01000007">
    <property type="protein sequence ID" value="MWB79006.1"/>
    <property type="molecule type" value="Genomic_DNA"/>
</dbReference>
<sequence length="143" mass="16208">MTEPVIRRAGPGDIPAMAAIVHAWVEETDWKPRDLTLAALEETIRTALPDREIRVAGDPVCGSLSLDSGTLKISGLYVAARDRGVGKALIDQVRRGRDRLWLRTHEPNRDTQRFYRREGFVAVSRHRAEPPETLAEIRMEWRA</sequence>
<keyword evidence="2" id="KW-0012">Acyltransferase</keyword>
<accession>A0A844W463</accession>
<dbReference type="Gene3D" id="3.40.630.30">
    <property type="match status" value="1"/>
</dbReference>
<dbReference type="Pfam" id="PF00583">
    <property type="entry name" value="Acetyltransf_1"/>
    <property type="match status" value="1"/>
</dbReference>
<dbReference type="GO" id="GO:0016747">
    <property type="term" value="F:acyltransferase activity, transferring groups other than amino-acyl groups"/>
    <property type="evidence" value="ECO:0007669"/>
    <property type="project" value="InterPro"/>
</dbReference>
<evidence type="ECO:0000313" key="5">
    <source>
        <dbReference type="Proteomes" id="UP000443843"/>
    </source>
</evidence>
<feature type="domain" description="N-acetyltransferase" evidence="3">
    <location>
        <begin position="4"/>
        <end position="143"/>
    </location>
</feature>
<evidence type="ECO:0000313" key="4">
    <source>
        <dbReference type="EMBL" id="MWB79006.1"/>
    </source>
</evidence>
<dbReference type="AlphaFoldDB" id="A0A844W463"/>
<dbReference type="InterPro" id="IPR016181">
    <property type="entry name" value="Acyl_CoA_acyltransferase"/>
</dbReference>
<keyword evidence="1 4" id="KW-0808">Transferase</keyword>
<protein>
    <submittedName>
        <fullName evidence="4">GNAT family N-acetyltransferase</fullName>
    </submittedName>
</protein>
<evidence type="ECO:0000259" key="3">
    <source>
        <dbReference type="PROSITE" id="PS51186"/>
    </source>
</evidence>
<keyword evidence="5" id="KW-1185">Reference proteome</keyword>
<name>A0A844W463_9RHOB</name>
<dbReference type="InterPro" id="IPR050832">
    <property type="entry name" value="Bact_Acetyltransf"/>
</dbReference>
<evidence type="ECO:0000256" key="2">
    <source>
        <dbReference type="ARBA" id="ARBA00023315"/>
    </source>
</evidence>
<proteinExistence type="predicted"/>
<dbReference type="SUPFAM" id="SSF55729">
    <property type="entry name" value="Acyl-CoA N-acyltransferases (Nat)"/>
    <property type="match status" value="1"/>
</dbReference>
<organism evidence="4 5">
    <name type="scientific">Pseudooceanicola pacificus</name>
    <dbReference type="NCBI Taxonomy" id="2676438"/>
    <lineage>
        <taxon>Bacteria</taxon>
        <taxon>Pseudomonadati</taxon>
        <taxon>Pseudomonadota</taxon>
        <taxon>Alphaproteobacteria</taxon>
        <taxon>Rhodobacterales</taxon>
        <taxon>Paracoccaceae</taxon>
        <taxon>Pseudooceanicola</taxon>
    </lineage>
</organism>
<dbReference type="PROSITE" id="PS51186">
    <property type="entry name" value="GNAT"/>
    <property type="match status" value="1"/>
</dbReference>
<gene>
    <name evidence="4" type="ORF">GLS40_13285</name>
</gene>
<reference evidence="4 5" key="1">
    <citation type="submission" date="2019-11" db="EMBL/GenBank/DDBJ databases">
        <title>Pseudooceanicola pacifica sp. nov., isolated from deep-sea sediment of the Pacific Ocean.</title>
        <authorList>
            <person name="Lyu L."/>
        </authorList>
    </citation>
    <scope>NUCLEOTIDE SEQUENCE [LARGE SCALE GENOMIC DNA]</scope>
    <source>
        <strain evidence="4 5">216_PA32_1</strain>
    </source>
</reference>
<evidence type="ECO:0000256" key="1">
    <source>
        <dbReference type="ARBA" id="ARBA00022679"/>
    </source>
</evidence>
<dbReference type="InterPro" id="IPR000182">
    <property type="entry name" value="GNAT_dom"/>
</dbReference>
<dbReference type="RefSeq" id="WP_160383212.1">
    <property type="nucleotide sequence ID" value="NZ_WNXQ01000007.1"/>
</dbReference>
<dbReference type="Proteomes" id="UP000443843">
    <property type="component" value="Unassembled WGS sequence"/>
</dbReference>